<dbReference type="EMBL" id="JABXWP010000024">
    <property type="protein sequence ID" value="NVO89312.1"/>
    <property type="molecule type" value="Genomic_DNA"/>
</dbReference>
<dbReference type="InterPro" id="IPR046350">
    <property type="entry name" value="Cystatin_sf"/>
</dbReference>
<protein>
    <submittedName>
        <fullName evidence="3">DUF5590 domain-containing protein</fullName>
    </submittedName>
</protein>
<dbReference type="AlphaFoldDB" id="A0A0E3D363"/>
<dbReference type="Proteomes" id="UP000542889">
    <property type="component" value="Unassembled WGS sequence"/>
</dbReference>
<dbReference type="eggNOG" id="COG5353">
    <property type="taxonomic scope" value="Bacteria"/>
</dbReference>
<evidence type="ECO:0000313" key="5">
    <source>
        <dbReference type="EMBL" id="THC80208.1"/>
    </source>
</evidence>
<evidence type="ECO:0000313" key="7">
    <source>
        <dbReference type="Proteomes" id="UP000542889"/>
    </source>
</evidence>
<reference evidence="3 7" key="2">
    <citation type="submission" date="2020-06" db="EMBL/GenBank/DDBJ databases">
        <title>Lactobacillus rhamnosus QC,genome.</title>
        <authorList>
            <person name="Yi H."/>
            <person name="Jin M."/>
        </authorList>
    </citation>
    <scope>NUCLEOTIDE SEQUENCE [LARGE SCALE GENOMIC DNA]</scope>
    <source>
        <strain evidence="3 7">QC</strain>
    </source>
</reference>
<dbReference type="InterPro" id="IPR041401">
    <property type="entry name" value="TseB-like_dom"/>
</dbReference>
<evidence type="ECO:0000313" key="4">
    <source>
        <dbReference type="EMBL" id="NZA04364.1"/>
    </source>
</evidence>
<evidence type="ECO:0000313" key="3">
    <source>
        <dbReference type="EMBL" id="NVO89312.1"/>
    </source>
</evidence>
<keyword evidence="1" id="KW-0472">Membrane</keyword>
<reference evidence="5 6" key="1">
    <citation type="submission" date="2019-04" db="EMBL/GenBank/DDBJ databases">
        <title>Genome Announcement to Ensure Probiotic Safety of Lactobacillus rhamnosus UBLR-58.</title>
        <authorList>
            <person name="Sulthana A."/>
            <person name="Lakshmi S.G."/>
            <person name="Madempudi R.S."/>
        </authorList>
    </citation>
    <scope>NUCLEOTIDE SEQUENCE [LARGE SCALE GENOMIC DNA]</scope>
    <source>
        <strain evidence="5 6">UBLR-58</strain>
    </source>
</reference>
<dbReference type="Pfam" id="PF17881">
    <property type="entry name" value="TseB"/>
    <property type="match status" value="1"/>
</dbReference>
<name>A0A0E3D363_LACRH</name>
<feature type="domain" description="Cell wall elongation regulator TseB-like" evidence="2">
    <location>
        <begin position="42"/>
        <end position="85"/>
    </location>
</feature>
<proteinExistence type="predicted"/>
<evidence type="ECO:0000313" key="8">
    <source>
        <dbReference type="Proteomes" id="UP000552935"/>
    </source>
</evidence>
<dbReference type="EMBL" id="SSHM01000001">
    <property type="protein sequence ID" value="THC80208.1"/>
    <property type="molecule type" value="Genomic_DNA"/>
</dbReference>
<keyword evidence="1" id="KW-0812">Transmembrane</keyword>
<comment type="caution">
    <text evidence="3">The sequence shown here is derived from an EMBL/GenBank/DDBJ whole genome shotgun (WGS) entry which is preliminary data.</text>
</comment>
<dbReference type="EMBL" id="JACCKI010000002">
    <property type="protein sequence ID" value="NZA04364.1"/>
    <property type="molecule type" value="Genomic_DNA"/>
</dbReference>
<feature type="transmembrane region" description="Helical" evidence="1">
    <location>
        <begin position="12"/>
        <end position="30"/>
    </location>
</feature>
<accession>A0A0E3D363</accession>
<dbReference type="Proteomes" id="UP000552935">
    <property type="component" value="Unassembled WGS sequence"/>
</dbReference>
<dbReference type="RefSeq" id="WP_005689429.1">
    <property type="nucleotide sequence ID" value="NZ_CABFNI010000033.1"/>
</dbReference>
<sequence>MRHHRRFDWVKFLFIGGLIVLIIAAIGIYAKSLSPYQQLRDQAEKIATNRADLKTVNGFWWYNRDKSYLTVAGQTKKNQSVYVVIQKKTGKVTILNQKSGITRQKAIQQVTQTSAPKKILNASLGKRGSEFVWDIGYLSKSGKLNYVTYSFRSGEQLNAIKNL</sequence>
<dbReference type="Gene3D" id="3.10.450.40">
    <property type="match status" value="2"/>
</dbReference>
<keyword evidence="1" id="KW-1133">Transmembrane helix</keyword>
<dbReference type="SUPFAM" id="SSF54403">
    <property type="entry name" value="Cystatin/monellin"/>
    <property type="match status" value="2"/>
</dbReference>
<dbReference type="Proteomes" id="UP000307517">
    <property type="component" value="Unassembled WGS sequence"/>
</dbReference>
<evidence type="ECO:0000259" key="2">
    <source>
        <dbReference type="Pfam" id="PF17881"/>
    </source>
</evidence>
<gene>
    <name evidence="5" type="ORF">E6L36_07240</name>
    <name evidence="4" type="ORF">H0N82_04370</name>
    <name evidence="3" type="ORF">HWN39_12600</name>
</gene>
<reference evidence="4 8" key="3">
    <citation type="submission" date="2020-07" db="EMBL/GenBank/DDBJ databases">
        <title>Organ Donor 1.</title>
        <authorList>
            <person name="Marsh A.J."/>
            <person name="Azcarate-Peril M.A."/>
        </authorList>
    </citation>
    <scope>NUCLEOTIDE SEQUENCE [LARGE SCALE GENOMIC DNA]</scope>
    <source>
        <strain evidence="4 8">AMC0712</strain>
    </source>
</reference>
<evidence type="ECO:0000313" key="6">
    <source>
        <dbReference type="Proteomes" id="UP000307517"/>
    </source>
</evidence>
<evidence type="ECO:0000256" key="1">
    <source>
        <dbReference type="SAM" id="Phobius"/>
    </source>
</evidence>
<organism evidence="3 7">
    <name type="scientific">Lacticaseibacillus rhamnosus</name>
    <name type="common">Lactobacillus rhamnosus</name>
    <dbReference type="NCBI Taxonomy" id="47715"/>
    <lineage>
        <taxon>Bacteria</taxon>
        <taxon>Bacillati</taxon>
        <taxon>Bacillota</taxon>
        <taxon>Bacilli</taxon>
        <taxon>Lactobacillales</taxon>
        <taxon>Lactobacillaceae</taxon>
        <taxon>Lacticaseibacillus</taxon>
    </lineage>
</organism>